<dbReference type="NCBIfam" id="TIGR03132">
    <property type="entry name" value="malonate_mdcB"/>
    <property type="match status" value="1"/>
</dbReference>
<dbReference type="InterPro" id="IPR017555">
    <property type="entry name" value="TriPribosyl-deP-CoA_syn"/>
</dbReference>
<evidence type="ECO:0000313" key="6">
    <source>
        <dbReference type="EMBL" id="ASA57063.1"/>
    </source>
</evidence>
<keyword evidence="4 5" id="KW-0067">ATP-binding</keyword>
<dbReference type="EC" id="2.4.2.52" evidence="5"/>
<accession>A0A1Z2SIQ4</accession>
<comment type="catalytic activity">
    <reaction evidence="1 5">
        <text>3'-dephospho-CoA + ATP = 2'-(5''-triphospho-alpha-D-ribosyl)-3'-dephospho-CoA + adenine</text>
        <dbReference type="Rhea" id="RHEA:15117"/>
        <dbReference type="ChEBI" id="CHEBI:16708"/>
        <dbReference type="ChEBI" id="CHEBI:30616"/>
        <dbReference type="ChEBI" id="CHEBI:57328"/>
        <dbReference type="ChEBI" id="CHEBI:61378"/>
        <dbReference type="EC" id="2.4.2.52"/>
    </reaction>
</comment>
<organism evidence="6 7">
    <name type="scientific">Vibrio gazogenes</name>
    <dbReference type="NCBI Taxonomy" id="687"/>
    <lineage>
        <taxon>Bacteria</taxon>
        <taxon>Pseudomonadati</taxon>
        <taxon>Pseudomonadota</taxon>
        <taxon>Gammaproteobacteria</taxon>
        <taxon>Vibrionales</taxon>
        <taxon>Vibrionaceae</taxon>
        <taxon>Vibrio</taxon>
    </lineage>
</organism>
<dbReference type="OrthoDB" id="114886at2"/>
<dbReference type="GO" id="GO:0046917">
    <property type="term" value="F:triphosphoribosyl-dephospho-CoA synthase activity"/>
    <property type="evidence" value="ECO:0007669"/>
    <property type="project" value="UniProtKB-UniRule"/>
</dbReference>
<comment type="similarity">
    <text evidence="5">Belongs to the CitG/MdcB family.</text>
</comment>
<dbReference type="Gene3D" id="1.10.4200.10">
    <property type="entry name" value="Triphosphoribosyl-dephospho-CoA protein"/>
    <property type="match status" value="1"/>
</dbReference>
<keyword evidence="3 5" id="KW-0547">Nucleotide-binding</keyword>
<dbReference type="GO" id="GO:0005524">
    <property type="term" value="F:ATP binding"/>
    <property type="evidence" value="ECO:0007669"/>
    <property type="project" value="UniProtKB-KW"/>
</dbReference>
<evidence type="ECO:0000256" key="3">
    <source>
        <dbReference type="ARBA" id="ARBA00022741"/>
    </source>
</evidence>
<gene>
    <name evidence="5" type="primary">mdcB</name>
    <name evidence="6" type="ORF">BSQ33_03225</name>
</gene>
<dbReference type="NCBIfam" id="NF002315">
    <property type="entry name" value="PRK01237.1"/>
    <property type="match status" value="1"/>
</dbReference>
<proteinExistence type="inferred from homology"/>
<dbReference type="AlphaFoldDB" id="A0A1Z2SIQ4"/>
<comment type="function">
    <text evidence="5">Involved in the formation of 2-(5''-phosphoribosyl)-3'-dephosphocoenzyme-A, the prosthetic group of the acyl-carrier protein of the malonate decarboxylase.</text>
</comment>
<dbReference type="EMBL" id="CP018835">
    <property type="protein sequence ID" value="ASA57063.1"/>
    <property type="molecule type" value="Genomic_DNA"/>
</dbReference>
<dbReference type="KEGG" id="vga:BSQ33_03225"/>
<dbReference type="InterPro" id="IPR002736">
    <property type="entry name" value="CitG"/>
</dbReference>
<evidence type="ECO:0000313" key="7">
    <source>
        <dbReference type="Proteomes" id="UP000196708"/>
    </source>
</evidence>
<sequence>MQRCQNACFAPTECVGIGELAKQALIAEVTLTPKPGLVDNRNTGSHTDLTVNLMLRSASCLAPFFAEMAQVALGQPVSVWLREQIGAIGRHAEVAMMATTQGVNTHRGAIWALGLLSTAAMVTDSQDKTAERLCALAGQIASLTDRHAPNTFSKGKLASNHFQVNGAKQQAQLGFPAVTDHALPTLRLSRLRGHSETEARLNALLALTAHLTDTCVLSRAGLAGQTHLQTRSRDILALGGVSHPQGYALLEQLDADMIALNASPGGAADLLAATLFVDWVEHSELSK</sequence>
<evidence type="ECO:0000256" key="2">
    <source>
        <dbReference type="ARBA" id="ARBA00022679"/>
    </source>
</evidence>
<dbReference type="GO" id="GO:0051191">
    <property type="term" value="P:prosthetic group biosynthetic process"/>
    <property type="evidence" value="ECO:0007669"/>
    <property type="project" value="TreeGrafter"/>
</dbReference>
<dbReference type="Pfam" id="PF01874">
    <property type="entry name" value="CitG"/>
    <property type="match status" value="1"/>
</dbReference>
<protein>
    <recommendedName>
        <fullName evidence="5">Probable 2-(5''-triphosphoribosyl)-3'-dephosphocoenzyme-A synthase</fullName>
        <shortName evidence="5">2-(5''-triphosphoribosyl)-3'-dephospho-CoA synthase</shortName>
        <ecNumber evidence="5">2.4.2.52</ecNumber>
    </recommendedName>
</protein>
<name>A0A1Z2SIQ4_VIBGA</name>
<reference evidence="6 7" key="1">
    <citation type="submission" date="2016-12" db="EMBL/GenBank/DDBJ databases">
        <authorList>
            <person name="Song W.-J."/>
            <person name="Kurnit D.M."/>
        </authorList>
    </citation>
    <scope>NUCLEOTIDE SEQUENCE [LARGE SCALE GENOMIC DNA]</scope>
    <source>
        <strain evidence="6 7">ATCC 43942</strain>
    </source>
</reference>
<dbReference type="HAMAP" id="MF_01883">
    <property type="entry name" value="MdcB"/>
    <property type="match status" value="1"/>
</dbReference>
<evidence type="ECO:0000256" key="4">
    <source>
        <dbReference type="ARBA" id="ARBA00022840"/>
    </source>
</evidence>
<keyword evidence="2 5" id="KW-0808">Transferase</keyword>
<dbReference type="Proteomes" id="UP000196708">
    <property type="component" value="Chromosome 1"/>
</dbReference>
<dbReference type="PANTHER" id="PTHR30201">
    <property type="entry name" value="TRIPHOSPHORIBOSYL-DEPHOSPHO-COA SYNTHASE"/>
    <property type="match status" value="1"/>
</dbReference>
<evidence type="ECO:0000256" key="1">
    <source>
        <dbReference type="ARBA" id="ARBA00001210"/>
    </source>
</evidence>
<dbReference type="RefSeq" id="WP_088134516.1">
    <property type="nucleotide sequence ID" value="NZ_CP018835.1"/>
</dbReference>
<evidence type="ECO:0000256" key="5">
    <source>
        <dbReference type="HAMAP-Rule" id="MF_01883"/>
    </source>
</evidence>
<dbReference type="PANTHER" id="PTHR30201:SF2">
    <property type="entry name" value="2-(5''-TRIPHOSPHORIBOSYL)-3'-DEPHOSPHOCOENZYME-A SYNTHASE"/>
    <property type="match status" value="1"/>
</dbReference>